<dbReference type="Pfam" id="PF01612">
    <property type="entry name" value="DNA_pol_A_exo1"/>
    <property type="match status" value="1"/>
</dbReference>
<dbReference type="Gene3D" id="3.30.420.10">
    <property type="entry name" value="Ribonuclease H-like superfamily/Ribonuclease H"/>
    <property type="match status" value="1"/>
</dbReference>
<dbReference type="Pfam" id="PF00570">
    <property type="entry name" value="HRDC"/>
    <property type="match status" value="1"/>
</dbReference>
<dbReference type="AlphaFoldDB" id="A0A930YDE4"/>
<dbReference type="SUPFAM" id="SSF53098">
    <property type="entry name" value="Ribonuclease H-like"/>
    <property type="match status" value="1"/>
</dbReference>
<evidence type="ECO:0000259" key="2">
    <source>
        <dbReference type="PROSITE" id="PS50967"/>
    </source>
</evidence>
<feature type="region of interest" description="Disordered" evidence="1">
    <location>
        <begin position="327"/>
        <end position="348"/>
    </location>
</feature>
<dbReference type="GO" id="GO:0006139">
    <property type="term" value="P:nucleobase-containing compound metabolic process"/>
    <property type="evidence" value="ECO:0007669"/>
    <property type="project" value="InterPro"/>
</dbReference>
<comment type="caution">
    <text evidence="3">The sequence shown here is derived from an EMBL/GenBank/DDBJ whole genome shotgun (WGS) entry which is preliminary data.</text>
</comment>
<dbReference type="GO" id="GO:0008408">
    <property type="term" value="F:3'-5' exonuclease activity"/>
    <property type="evidence" value="ECO:0007669"/>
    <property type="project" value="InterPro"/>
</dbReference>
<evidence type="ECO:0000313" key="4">
    <source>
        <dbReference type="Proteomes" id="UP000640489"/>
    </source>
</evidence>
<evidence type="ECO:0000313" key="3">
    <source>
        <dbReference type="EMBL" id="MBF4764156.1"/>
    </source>
</evidence>
<proteinExistence type="predicted"/>
<accession>A0A930YDE4</accession>
<gene>
    <name evidence="3" type="ORF">ISU07_13560</name>
</gene>
<protein>
    <submittedName>
        <fullName evidence="3">Ribonuclease D</fullName>
    </submittedName>
</protein>
<dbReference type="EMBL" id="JADKPN010000007">
    <property type="protein sequence ID" value="MBF4764156.1"/>
    <property type="molecule type" value="Genomic_DNA"/>
</dbReference>
<dbReference type="InterPro" id="IPR041605">
    <property type="entry name" value="Exo_C"/>
</dbReference>
<dbReference type="InterPro" id="IPR012337">
    <property type="entry name" value="RNaseH-like_sf"/>
</dbReference>
<reference evidence="3" key="1">
    <citation type="submission" date="2020-11" db="EMBL/GenBank/DDBJ databases">
        <title>Nocardioides sp. nov., isolated from Soil of Cynanchum wilfordii Hemsley rhizosphere.</title>
        <authorList>
            <person name="Lee J.-S."/>
            <person name="Suh M.K."/>
            <person name="Kim J.-S."/>
        </authorList>
    </citation>
    <scope>NUCLEOTIDE SEQUENCE</scope>
    <source>
        <strain evidence="3">KCTC 19275</strain>
    </source>
</reference>
<organism evidence="3 4">
    <name type="scientific">Nocardioides islandensis</name>
    <dbReference type="NCBI Taxonomy" id="433663"/>
    <lineage>
        <taxon>Bacteria</taxon>
        <taxon>Bacillati</taxon>
        <taxon>Actinomycetota</taxon>
        <taxon>Actinomycetes</taxon>
        <taxon>Propionibacteriales</taxon>
        <taxon>Nocardioidaceae</taxon>
        <taxon>Nocardioides</taxon>
    </lineage>
</organism>
<dbReference type="SMART" id="SM00341">
    <property type="entry name" value="HRDC"/>
    <property type="match status" value="1"/>
</dbReference>
<dbReference type="Gene3D" id="1.10.150.80">
    <property type="entry name" value="HRDC domain"/>
    <property type="match status" value="2"/>
</dbReference>
<dbReference type="Proteomes" id="UP000640489">
    <property type="component" value="Unassembled WGS sequence"/>
</dbReference>
<dbReference type="CDD" id="cd06142">
    <property type="entry name" value="RNaseD_exo"/>
    <property type="match status" value="1"/>
</dbReference>
<dbReference type="GO" id="GO:0003676">
    <property type="term" value="F:nucleic acid binding"/>
    <property type="evidence" value="ECO:0007669"/>
    <property type="project" value="InterPro"/>
</dbReference>
<dbReference type="PANTHER" id="PTHR47649:SF1">
    <property type="entry name" value="RIBONUCLEASE D"/>
    <property type="match status" value="1"/>
</dbReference>
<feature type="compositionally biased region" description="Acidic residues" evidence="1">
    <location>
        <begin position="12"/>
        <end position="22"/>
    </location>
</feature>
<dbReference type="InterPro" id="IPR002562">
    <property type="entry name" value="3'-5'_exonuclease_dom"/>
</dbReference>
<dbReference type="PANTHER" id="PTHR47649">
    <property type="entry name" value="RIBONUCLEASE D"/>
    <property type="match status" value="1"/>
</dbReference>
<feature type="compositionally biased region" description="Basic and acidic residues" evidence="1">
    <location>
        <begin position="1"/>
        <end position="11"/>
    </location>
</feature>
<dbReference type="SMART" id="SM00474">
    <property type="entry name" value="35EXOc"/>
    <property type="match status" value="1"/>
</dbReference>
<feature type="domain" description="HRDC" evidence="2">
    <location>
        <begin position="249"/>
        <end position="329"/>
    </location>
</feature>
<dbReference type="InterPro" id="IPR051086">
    <property type="entry name" value="RNase_D-like"/>
</dbReference>
<dbReference type="PROSITE" id="PS50967">
    <property type="entry name" value="HRDC"/>
    <property type="match status" value="1"/>
</dbReference>
<evidence type="ECO:0000256" key="1">
    <source>
        <dbReference type="SAM" id="MobiDB-lite"/>
    </source>
</evidence>
<feature type="region of interest" description="Disordered" evidence="1">
    <location>
        <begin position="1"/>
        <end position="40"/>
    </location>
</feature>
<dbReference type="InterPro" id="IPR010997">
    <property type="entry name" value="HRDC-like_sf"/>
</dbReference>
<dbReference type="InterPro" id="IPR036397">
    <property type="entry name" value="RNaseH_sf"/>
</dbReference>
<feature type="region of interest" description="Disordered" evidence="1">
    <location>
        <begin position="441"/>
        <end position="462"/>
    </location>
</feature>
<name>A0A930YDE4_9ACTN</name>
<keyword evidence="4" id="KW-1185">Reference proteome</keyword>
<sequence>MPPAEKLPHDDPEIDAEIDPETDSGAPADEPPADVPLLPLRDGLPRIVDTDAGLAEVCAALAAGTGPVAIDAERASGYRYSARAYLIQLRREGAGTALVDPIAFDSLAPLQKVLEGTEWILHAATQDLPCLTELGLYPTRLFDTELAGRLLGYPRVGLASLVETLLGQRMAKEHSAVDWSTRPLPEPWLEYAALDVEMLIELREVLARELVASGKEFWAAEEFDWLRGFTQQARVDQWRRTSGLHKVRGRRALGAVRALWTTRDQIAAERDVTPTRIIPDSAIIAAALAMPTTRAALKATKGFYGRGADRYAGRWVAVLAQVRDLPESQLPTRSPRAEGPPPPRAWADKDPVAARRLQLAREAITALAEQQDVPAENLLTPDFVRRVLWTPPHTREEEPLTRAMAMTLRDFGARAWQVRLTAPLLAEAVLAADREVAEGKVVVEPTQATDADEPASTPTETP</sequence>
<dbReference type="SUPFAM" id="SSF47819">
    <property type="entry name" value="HRDC-like"/>
    <property type="match status" value="1"/>
</dbReference>
<dbReference type="RefSeq" id="WP_194707322.1">
    <property type="nucleotide sequence ID" value="NZ_JADKPN010000007.1"/>
</dbReference>
<dbReference type="InterPro" id="IPR002121">
    <property type="entry name" value="HRDC_dom"/>
</dbReference>
<dbReference type="Pfam" id="PF18305">
    <property type="entry name" value="DNA_pol_A_exoN"/>
    <property type="match status" value="1"/>
</dbReference>
<dbReference type="InterPro" id="IPR044876">
    <property type="entry name" value="HRDC_dom_sf"/>
</dbReference>
<dbReference type="GO" id="GO:0000166">
    <property type="term" value="F:nucleotide binding"/>
    <property type="evidence" value="ECO:0007669"/>
    <property type="project" value="InterPro"/>
</dbReference>